<protein>
    <submittedName>
        <fullName evidence="1">Uncharacterized protein</fullName>
    </submittedName>
</protein>
<dbReference type="AlphaFoldDB" id="D7A3Y6"/>
<dbReference type="KEGG" id="sno:Snov_4507"/>
<dbReference type="RefSeq" id="WP_013169261.1">
    <property type="nucleotide sequence ID" value="NC_014217.1"/>
</dbReference>
<dbReference type="EMBL" id="CP002026">
    <property type="protein sequence ID" value="ADH91763.1"/>
    <property type="molecule type" value="Genomic_DNA"/>
</dbReference>
<accession>D7A3Y6</accession>
<reference evidence="1 2" key="1">
    <citation type="journal article" date="2012" name="Stand. Genomic Sci.">
        <title>Complete genome sequence of the facultatively chemolithoautotrophic and methylotrophic alpha Proteobacterium Starkeya novella type strain (ATCC 8093(T)).</title>
        <authorList>
            <person name="Kappler U."/>
            <person name="Davenport K."/>
            <person name="Beatson S."/>
            <person name="Lucas S."/>
            <person name="Lapidus A."/>
            <person name="Copeland A."/>
            <person name="Berry K.W."/>
            <person name="Glavina Del Rio T."/>
            <person name="Hammon N."/>
            <person name="Dalin E."/>
            <person name="Tice H."/>
            <person name="Pitluck S."/>
            <person name="Richardson P."/>
            <person name="Bruce D."/>
            <person name="Goodwin L.A."/>
            <person name="Han C."/>
            <person name="Tapia R."/>
            <person name="Detter J.C."/>
            <person name="Chang Y.J."/>
            <person name="Jeffries C.D."/>
            <person name="Land M."/>
            <person name="Hauser L."/>
            <person name="Kyrpides N.C."/>
            <person name="Goker M."/>
            <person name="Ivanova N."/>
            <person name="Klenk H.P."/>
            <person name="Woyke T."/>
        </authorList>
    </citation>
    <scope>NUCLEOTIDE SEQUENCE [LARGE SCALE GENOMIC DNA]</scope>
    <source>
        <strain evidence="2">ATCC 8093 / DSM 506 / JCM 20403 / CCM 1077 / IAM 12100 / NBRC 12443 / NCIMB 10456</strain>
    </source>
</reference>
<gene>
    <name evidence="1" type="ordered locus">Snov_4507</name>
</gene>
<evidence type="ECO:0000313" key="2">
    <source>
        <dbReference type="Proteomes" id="UP000006633"/>
    </source>
</evidence>
<keyword evidence="2" id="KW-1185">Reference proteome</keyword>
<dbReference type="STRING" id="639283.Snov_4507"/>
<proteinExistence type="predicted"/>
<organism evidence="1 2">
    <name type="scientific">Ancylobacter novellus (strain ATCC 8093 / DSM 506 / JCM 20403 / CCM 1077 / IAM 12100 / NBRC 12443 / NCIMB 10456)</name>
    <name type="common">Starkeya novella</name>
    <dbReference type="NCBI Taxonomy" id="639283"/>
    <lineage>
        <taxon>Bacteria</taxon>
        <taxon>Pseudomonadati</taxon>
        <taxon>Pseudomonadota</taxon>
        <taxon>Alphaproteobacteria</taxon>
        <taxon>Hyphomicrobiales</taxon>
        <taxon>Xanthobacteraceae</taxon>
        <taxon>Ancylobacter</taxon>
    </lineage>
</organism>
<name>D7A3Y6_ANCN5</name>
<dbReference type="HOGENOM" id="CLU_2453173_0_0_5"/>
<dbReference type="Proteomes" id="UP000006633">
    <property type="component" value="Chromosome"/>
</dbReference>
<evidence type="ECO:0000313" key="1">
    <source>
        <dbReference type="EMBL" id="ADH91763.1"/>
    </source>
</evidence>
<sequence>MSTIESKAGRGATDERRYVIAYGDALDQRVERAPDSYGGNLLTRAEAAQRISDYANFSIYELRKTRDRANRILREERRKAARASREAAR</sequence>